<organism evidence="1 2">
    <name type="scientific">Streptococcus oralis</name>
    <dbReference type="NCBI Taxonomy" id="1303"/>
    <lineage>
        <taxon>Bacteria</taxon>
        <taxon>Bacillati</taxon>
        <taxon>Bacillota</taxon>
        <taxon>Bacilli</taxon>
        <taxon>Lactobacillales</taxon>
        <taxon>Streptococcaceae</taxon>
        <taxon>Streptococcus</taxon>
    </lineage>
</organism>
<evidence type="ECO:0000313" key="2">
    <source>
        <dbReference type="Proteomes" id="UP000070053"/>
    </source>
</evidence>
<evidence type="ECO:0000313" key="1">
    <source>
        <dbReference type="EMBL" id="KXT89115.1"/>
    </source>
</evidence>
<proteinExistence type="predicted"/>
<name>A0A139PH19_STROR</name>
<dbReference type="AlphaFoldDB" id="A0A139PH19"/>
<comment type="caution">
    <text evidence="1">The sequence shown here is derived from an EMBL/GenBank/DDBJ whole genome shotgun (WGS) entry which is preliminary data.</text>
</comment>
<accession>A0A139PH19</accession>
<dbReference type="EMBL" id="LQZP01000473">
    <property type="protein sequence ID" value="KXT89115.1"/>
    <property type="molecule type" value="Genomic_DNA"/>
</dbReference>
<sequence>MSSTVLVGGWMKQKHCAAIAIMDLEQLSDGKNRKISI</sequence>
<protein>
    <submittedName>
        <fullName evidence="1">Uncharacterized protein</fullName>
    </submittedName>
</protein>
<reference evidence="1 2" key="1">
    <citation type="submission" date="2016-01" db="EMBL/GenBank/DDBJ databases">
        <title>Highly variable Streptococcus oralis are common among viridans streptococci isolated from primates.</title>
        <authorList>
            <person name="Denapaite D."/>
            <person name="Rieger M."/>
            <person name="Koendgen S."/>
            <person name="Brueckner R."/>
            <person name="Ochigava I."/>
            <person name="Kappeler P."/>
            <person name="Maetz-Rensing K."/>
            <person name="Leendertz F."/>
            <person name="Hakenbeck R."/>
        </authorList>
    </citation>
    <scope>NUCLEOTIDE SEQUENCE [LARGE SCALE GENOMIC DNA]</scope>
    <source>
        <strain evidence="1 2">DD21</strain>
    </source>
</reference>
<gene>
    <name evidence="1" type="ORF">SORDD21_01816</name>
</gene>
<dbReference type="Proteomes" id="UP000070053">
    <property type="component" value="Unassembled WGS sequence"/>
</dbReference>